<dbReference type="EMBL" id="AZBU02000001">
    <property type="protein sequence ID" value="TMS37690.1"/>
    <property type="molecule type" value="Genomic_DNA"/>
</dbReference>
<organism evidence="2 3">
    <name type="scientific">Steinernema carpocapsae</name>
    <name type="common">Entomopathogenic nematode</name>
    <dbReference type="NCBI Taxonomy" id="34508"/>
    <lineage>
        <taxon>Eukaryota</taxon>
        <taxon>Metazoa</taxon>
        <taxon>Ecdysozoa</taxon>
        <taxon>Nematoda</taxon>
        <taxon>Chromadorea</taxon>
        <taxon>Rhabditida</taxon>
        <taxon>Tylenchina</taxon>
        <taxon>Panagrolaimomorpha</taxon>
        <taxon>Strongyloidoidea</taxon>
        <taxon>Steinernematidae</taxon>
        <taxon>Steinernema</taxon>
    </lineage>
</organism>
<gene>
    <name evidence="2" type="ORF">L596_004570</name>
</gene>
<comment type="caution">
    <text evidence="2">The sequence shown here is derived from an EMBL/GenBank/DDBJ whole genome shotgun (WGS) entry which is preliminary data.</text>
</comment>
<keyword evidence="3" id="KW-1185">Reference proteome</keyword>
<dbReference type="Proteomes" id="UP000298663">
    <property type="component" value="Unassembled WGS sequence"/>
</dbReference>
<evidence type="ECO:0000313" key="3">
    <source>
        <dbReference type="Proteomes" id="UP000298663"/>
    </source>
</evidence>
<name>A0A4U8UW68_STECR</name>
<feature type="region of interest" description="Disordered" evidence="1">
    <location>
        <begin position="1"/>
        <end position="24"/>
    </location>
</feature>
<feature type="compositionally biased region" description="Basic residues" evidence="1">
    <location>
        <begin position="1"/>
        <end position="10"/>
    </location>
</feature>
<proteinExistence type="predicted"/>
<evidence type="ECO:0000313" key="2">
    <source>
        <dbReference type="EMBL" id="TMS37690.1"/>
    </source>
</evidence>
<protein>
    <submittedName>
        <fullName evidence="2">Uncharacterized protein</fullName>
    </submittedName>
</protein>
<reference evidence="2 3" key="1">
    <citation type="journal article" date="2015" name="Genome Biol.">
        <title>Comparative genomics of Steinernema reveals deeply conserved gene regulatory networks.</title>
        <authorList>
            <person name="Dillman A.R."/>
            <person name="Macchietto M."/>
            <person name="Porter C.F."/>
            <person name="Rogers A."/>
            <person name="Williams B."/>
            <person name="Antoshechkin I."/>
            <person name="Lee M.M."/>
            <person name="Goodwin Z."/>
            <person name="Lu X."/>
            <person name="Lewis E.E."/>
            <person name="Goodrich-Blair H."/>
            <person name="Stock S.P."/>
            <person name="Adams B.J."/>
            <person name="Sternberg P.W."/>
            <person name="Mortazavi A."/>
        </authorList>
    </citation>
    <scope>NUCLEOTIDE SEQUENCE [LARGE SCALE GENOMIC DNA]</scope>
    <source>
        <strain evidence="2 3">ALL</strain>
    </source>
</reference>
<accession>A0A4U8UW68</accession>
<reference evidence="2 3" key="2">
    <citation type="journal article" date="2019" name="G3 (Bethesda)">
        <title>Hybrid Assembly of the Genome of the Entomopathogenic Nematode Steinernema carpocapsae Identifies the X-Chromosome.</title>
        <authorList>
            <person name="Serra L."/>
            <person name="Macchietto M."/>
            <person name="Macias-Munoz A."/>
            <person name="McGill C.J."/>
            <person name="Rodriguez I.M."/>
            <person name="Rodriguez B."/>
            <person name="Murad R."/>
            <person name="Mortazavi A."/>
        </authorList>
    </citation>
    <scope>NUCLEOTIDE SEQUENCE [LARGE SCALE GENOMIC DNA]</scope>
    <source>
        <strain evidence="2 3">ALL</strain>
    </source>
</reference>
<sequence>MDGRARKQQQVRRQAPTVAADSVPLPLEIPRSLLVFDSGRDGADDDDDDDDDEHLQAKLAKQTAINAAPSSRLNQRGVWNRDILKHFVEWCYLAAVQLRAALISYRANTKGERRGFGFTEARSEQPFTVHSITVQRAAGIVALVTAGREEKSDCGSLTMLKLHMCMKKAFWLSERNSCHAIETARLKPGYPIGSRSSKDPSRVGTGIPDRFIINP</sequence>
<dbReference type="AlphaFoldDB" id="A0A4U8UW68"/>
<evidence type="ECO:0000256" key="1">
    <source>
        <dbReference type="SAM" id="MobiDB-lite"/>
    </source>
</evidence>